<name>A0ABP0C812_9PEZI</name>
<evidence type="ECO:0000256" key="1">
    <source>
        <dbReference type="SAM" id="MobiDB-lite"/>
    </source>
</evidence>
<dbReference type="CDD" id="cd23814">
    <property type="entry name" value="UEV_AKTIP"/>
    <property type="match status" value="1"/>
</dbReference>
<feature type="compositionally biased region" description="Low complexity" evidence="1">
    <location>
        <begin position="140"/>
        <end position="160"/>
    </location>
</feature>
<feature type="region of interest" description="Disordered" evidence="1">
    <location>
        <begin position="107"/>
        <end position="213"/>
    </location>
</feature>
<dbReference type="Gene3D" id="3.10.110.10">
    <property type="entry name" value="Ubiquitin Conjugating Enzyme"/>
    <property type="match status" value="1"/>
</dbReference>
<evidence type="ECO:0000259" key="2">
    <source>
        <dbReference type="Pfam" id="PF00179"/>
    </source>
</evidence>
<dbReference type="Pfam" id="PF00179">
    <property type="entry name" value="UQ_con"/>
    <property type="match status" value="1"/>
</dbReference>
<keyword evidence="4" id="KW-1185">Reference proteome</keyword>
<dbReference type="Proteomes" id="UP001642405">
    <property type="component" value="Unassembled WGS sequence"/>
</dbReference>
<proteinExistence type="predicted"/>
<comment type="caution">
    <text evidence="3">The sequence shown here is derived from an EMBL/GenBank/DDBJ whole genome shotgun (WGS) entry which is preliminary data.</text>
</comment>
<organism evidence="3 4">
    <name type="scientific">Sporothrix curviconia</name>
    <dbReference type="NCBI Taxonomy" id="1260050"/>
    <lineage>
        <taxon>Eukaryota</taxon>
        <taxon>Fungi</taxon>
        <taxon>Dikarya</taxon>
        <taxon>Ascomycota</taxon>
        <taxon>Pezizomycotina</taxon>
        <taxon>Sordariomycetes</taxon>
        <taxon>Sordariomycetidae</taxon>
        <taxon>Ophiostomatales</taxon>
        <taxon>Ophiostomataceae</taxon>
        <taxon>Sporothrix</taxon>
    </lineage>
</organism>
<sequence length="372" mass="40056">MTTSKFTSLPSLRRQNLLAEFSGLKQVCPEGVFMTLTPGDPSLWAGVIFVRNGPYAPAVLRFQISFPDSYPSLPPLVTFATDIFHPLITPLTTYTYTTDIQDNGTVSATDEERLPPGGFSLRHGFPSWFGRGNRNKRLSGQHQHQSPQQQQQTGAAPSSSPLRPQTPPRVTAANGSAQSTPNSSAASPFGGKREGSGGVPRSGGRDTAASASVYSEVASTPSYVQTQTHSNEVSTYDVLRYIRSTFDDEAVLDSIPLEAAGNPGAWNAWRTHQRQQARKNGTASADPETAVDGGSSKSPGLGPEPPRKPGEWNWEHVWEERVKKGISTSLSDPVLFGSAGATDDVIRFLSMENNDIEAVKDNLKRTLGAQAS</sequence>
<feature type="region of interest" description="Disordered" evidence="1">
    <location>
        <begin position="271"/>
        <end position="311"/>
    </location>
</feature>
<evidence type="ECO:0000313" key="3">
    <source>
        <dbReference type="EMBL" id="CAK7228127.1"/>
    </source>
</evidence>
<feature type="compositionally biased region" description="Polar residues" evidence="1">
    <location>
        <begin position="173"/>
        <end position="186"/>
    </location>
</feature>
<dbReference type="SUPFAM" id="SSF54495">
    <property type="entry name" value="UBC-like"/>
    <property type="match status" value="1"/>
</dbReference>
<protein>
    <recommendedName>
        <fullName evidence="2">UBC core domain-containing protein</fullName>
    </recommendedName>
</protein>
<reference evidence="3 4" key="1">
    <citation type="submission" date="2024-01" db="EMBL/GenBank/DDBJ databases">
        <authorList>
            <person name="Allen C."/>
            <person name="Tagirdzhanova G."/>
        </authorList>
    </citation>
    <scope>NUCLEOTIDE SEQUENCE [LARGE SCALE GENOMIC DNA]</scope>
</reference>
<accession>A0ABP0C812</accession>
<dbReference type="InterPro" id="IPR016135">
    <property type="entry name" value="UBQ-conjugating_enzyme/RWD"/>
</dbReference>
<dbReference type="EMBL" id="CAWUHB010000042">
    <property type="protein sequence ID" value="CAK7228127.1"/>
    <property type="molecule type" value="Genomic_DNA"/>
</dbReference>
<dbReference type="InterPro" id="IPR000608">
    <property type="entry name" value="UBC"/>
</dbReference>
<feature type="domain" description="UBC core" evidence="2">
    <location>
        <begin position="28"/>
        <end position="89"/>
    </location>
</feature>
<gene>
    <name evidence="3" type="ORF">SCUCBS95973_006775</name>
</gene>
<evidence type="ECO:0000313" key="4">
    <source>
        <dbReference type="Proteomes" id="UP001642405"/>
    </source>
</evidence>